<dbReference type="SUPFAM" id="SSF52317">
    <property type="entry name" value="Class I glutamine amidotransferase-like"/>
    <property type="match status" value="1"/>
</dbReference>
<dbReference type="PANTHER" id="PTHR42695:SF5">
    <property type="entry name" value="GLUTAMINE AMIDOTRANSFERASE YLR126C-RELATED"/>
    <property type="match status" value="1"/>
</dbReference>
<sequence length="205" mass="21739">MWLVVQHVESDLSTTLAEVFQSAGIEPTVCRPFLGDDLPPADSLTGLVALGAPGGAADDDTPHLVRERDLLLHAVLRETPVLGICFGAQLLTVALGGSVQRAAHPSTGPGEVYMADGTTMPVMNWHRDEFVPPPGSTVLARDGHGDPRAFWFGRNAYGFQFHAEVDATLAGQVELDAGASFPDSIVNTTIDAGRALLTRLIQEST</sequence>
<evidence type="ECO:0000313" key="2">
    <source>
        <dbReference type="EMBL" id="GGF98763.1"/>
    </source>
</evidence>
<organism evidence="2 3">
    <name type="scientific">Rhodococcoides trifolii</name>
    <dbReference type="NCBI Taxonomy" id="908250"/>
    <lineage>
        <taxon>Bacteria</taxon>
        <taxon>Bacillati</taxon>
        <taxon>Actinomycetota</taxon>
        <taxon>Actinomycetes</taxon>
        <taxon>Mycobacteriales</taxon>
        <taxon>Nocardiaceae</taxon>
        <taxon>Rhodococcoides</taxon>
    </lineage>
</organism>
<dbReference type="Proteomes" id="UP000654257">
    <property type="component" value="Unassembled WGS sequence"/>
</dbReference>
<dbReference type="EMBL" id="BMCU01000001">
    <property type="protein sequence ID" value="GGF98763.1"/>
    <property type="molecule type" value="Genomic_DNA"/>
</dbReference>
<dbReference type="PANTHER" id="PTHR42695">
    <property type="entry name" value="GLUTAMINE AMIDOTRANSFERASE YLR126C-RELATED"/>
    <property type="match status" value="1"/>
</dbReference>
<comment type="caution">
    <text evidence="2">The sequence shown here is derived from an EMBL/GenBank/DDBJ whole genome shotgun (WGS) entry which is preliminary data.</text>
</comment>
<protein>
    <submittedName>
        <fullName evidence="2">GMP synthase</fullName>
    </submittedName>
</protein>
<dbReference type="AlphaFoldDB" id="A0A917FR50"/>
<dbReference type="InterPro" id="IPR017926">
    <property type="entry name" value="GATASE"/>
</dbReference>
<dbReference type="InterPro" id="IPR029062">
    <property type="entry name" value="Class_I_gatase-like"/>
</dbReference>
<dbReference type="PROSITE" id="PS51273">
    <property type="entry name" value="GATASE_TYPE_1"/>
    <property type="match status" value="1"/>
</dbReference>
<gene>
    <name evidence="2" type="ORF">GCM10007304_10900</name>
</gene>
<keyword evidence="3" id="KW-1185">Reference proteome</keyword>
<feature type="domain" description="Glutamine amidotransferase" evidence="1">
    <location>
        <begin position="42"/>
        <end position="173"/>
    </location>
</feature>
<reference evidence="2" key="1">
    <citation type="journal article" date="2014" name="Int. J. Syst. Evol. Microbiol.">
        <title>Complete genome sequence of Corynebacterium casei LMG S-19264T (=DSM 44701T), isolated from a smear-ripened cheese.</title>
        <authorList>
            <consortium name="US DOE Joint Genome Institute (JGI-PGF)"/>
            <person name="Walter F."/>
            <person name="Albersmeier A."/>
            <person name="Kalinowski J."/>
            <person name="Ruckert C."/>
        </authorList>
    </citation>
    <scope>NUCLEOTIDE SEQUENCE</scope>
    <source>
        <strain evidence="2">CCM 7905</strain>
    </source>
</reference>
<evidence type="ECO:0000259" key="1">
    <source>
        <dbReference type="Pfam" id="PF00117"/>
    </source>
</evidence>
<proteinExistence type="predicted"/>
<name>A0A917FR50_9NOCA</name>
<dbReference type="CDD" id="cd01741">
    <property type="entry name" value="GATase1_1"/>
    <property type="match status" value="1"/>
</dbReference>
<accession>A0A917FR50</accession>
<reference evidence="2" key="2">
    <citation type="submission" date="2020-09" db="EMBL/GenBank/DDBJ databases">
        <authorList>
            <person name="Sun Q."/>
            <person name="Sedlacek I."/>
        </authorList>
    </citation>
    <scope>NUCLEOTIDE SEQUENCE</scope>
    <source>
        <strain evidence="2">CCM 7905</strain>
    </source>
</reference>
<evidence type="ECO:0000313" key="3">
    <source>
        <dbReference type="Proteomes" id="UP000654257"/>
    </source>
</evidence>
<dbReference type="Pfam" id="PF00117">
    <property type="entry name" value="GATase"/>
    <property type="match status" value="1"/>
</dbReference>
<dbReference type="Gene3D" id="3.40.50.880">
    <property type="match status" value="1"/>
</dbReference>
<dbReference type="InterPro" id="IPR044992">
    <property type="entry name" value="ChyE-like"/>
</dbReference>
<dbReference type="GO" id="GO:0005829">
    <property type="term" value="C:cytosol"/>
    <property type="evidence" value="ECO:0007669"/>
    <property type="project" value="TreeGrafter"/>
</dbReference>
<dbReference type="RefSeq" id="WP_188543623.1">
    <property type="nucleotide sequence ID" value="NZ_BMCU01000001.1"/>
</dbReference>